<protein>
    <submittedName>
        <fullName evidence="1">DUF2141 domain-containing protein</fullName>
    </submittedName>
</protein>
<reference evidence="1" key="1">
    <citation type="submission" date="2020-10" db="EMBL/GenBank/DDBJ databases">
        <title>Microbiome of the Black Sea water column analyzed by genome centric metagenomics.</title>
        <authorList>
            <person name="Cabello-Yeves P.J."/>
            <person name="Callieri C."/>
            <person name="Picazo A."/>
            <person name="Mehrshad M."/>
            <person name="Haro-Moreno J.M."/>
            <person name="Roda-Garcia J."/>
            <person name="Dzembekova N."/>
            <person name="Slabakova V."/>
            <person name="Slabakova N."/>
            <person name="Moncheva S."/>
            <person name="Rodriguez-Valera F."/>
        </authorList>
    </citation>
    <scope>NUCLEOTIDE SEQUENCE</scope>
    <source>
        <strain evidence="1">BS30m-G43</strain>
    </source>
</reference>
<sequence length="140" mass="15294">MAFVPKSYAEESNLKINLVNLDKPGVVFISICRNAAGFESSVENESEEESCINDAGKVDLQNHEINGILPHGEYAIAIFVDANGNGKMDKNFLGIPKEQYGFSNNVMGRMAAPSFEQARFEVTGPATQNITLRIGIPKKD</sequence>
<comment type="caution">
    <text evidence="1">The sequence shown here is derived from an EMBL/GenBank/DDBJ whole genome shotgun (WGS) entry which is preliminary data.</text>
</comment>
<dbReference type="Proteomes" id="UP000705230">
    <property type="component" value="Unassembled WGS sequence"/>
</dbReference>
<dbReference type="AlphaFoldDB" id="A0A937M1T7"/>
<dbReference type="Pfam" id="PF09912">
    <property type="entry name" value="DUF2141"/>
    <property type="match status" value="1"/>
</dbReference>
<name>A0A937M1T7_9GAMM</name>
<dbReference type="InterPro" id="IPR018673">
    <property type="entry name" value="DUF2141"/>
</dbReference>
<gene>
    <name evidence="1" type="ORF">ISR29_02920</name>
</gene>
<organism evidence="1 2">
    <name type="scientific">SAR86 cluster bacterium</name>
    <dbReference type="NCBI Taxonomy" id="2030880"/>
    <lineage>
        <taxon>Bacteria</taxon>
        <taxon>Pseudomonadati</taxon>
        <taxon>Pseudomonadota</taxon>
        <taxon>Gammaproteobacteria</taxon>
        <taxon>SAR86 cluster</taxon>
    </lineage>
</organism>
<accession>A0A937M1T7</accession>
<dbReference type="EMBL" id="JADHSG010000003">
    <property type="protein sequence ID" value="MBL6903133.1"/>
    <property type="molecule type" value="Genomic_DNA"/>
</dbReference>
<evidence type="ECO:0000313" key="2">
    <source>
        <dbReference type="Proteomes" id="UP000705230"/>
    </source>
</evidence>
<proteinExistence type="predicted"/>
<evidence type="ECO:0000313" key="1">
    <source>
        <dbReference type="EMBL" id="MBL6903133.1"/>
    </source>
</evidence>